<keyword evidence="2" id="KW-0378">Hydrolase</keyword>
<evidence type="ECO:0000256" key="1">
    <source>
        <dbReference type="ARBA" id="ARBA00022723"/>
    </source>
</evidence>
<organism evidence="5 6">
    <name type="scientific">Massilia pinisoli</name>
    <dbReference type="NCBI Taxonomy" id="1772194"/>
    <lineage>
        <taxon>Bacteria</taxon>
        <taxon>Pseudomonadati</taxon>
        <taxon>Pseudomonadota</taxon>
        <taxon>Betaproteobacteria</taxon>
        <taxon>Burkholderiales</taxon>
        <taxon>Oxalobacteraceae</taxon>
        <taxon>Telluria group</taxon>
        <taxon>Massilia</taxon>
    </lineage>
</organism>
<reference evidence="5 6" key="1">
    <citation type="submission" date="2022-08" db="EMBL/GenBank/DDBJ databases">
        <title>Reclassification of Massilia species as members of the genera Telluria, Duganella, Pseudoduganella, Mokoshia gen. nov. and Zemynaea gen. nov. using orthogonal and non-orthogonal genome-based approaches.</title>
        <authorList>
            <person name="Bowman J.P."/>
        </authorList>
    </citation>
    <scope>NUCLEOTIDE SEQUENCE [LARGE SCALE GENOMIC DNA]</scope>
    <source>
        <strain evidence="5 6">JCM 31316</strain>
    </source>
</reference>
<dbReference type="InterPro" id="IPR023696">
    <property type="entry name" value="Ureohydrolase_dom_sf"/>
</dbReference>
<comment type="caution">
    <text evidence="5">The sequence shown here is derived from an EMBL/GenBank/DDBJ whole genome shotgun (WGS) entry which is preliminary data.</text>
</comment>
<dbReference type="EMBL" id="JANUGW010000001">
    <property type="protein sequence ID" value="MCS0579973.1"/>
    <property type="molecule type" value="Genomic_DNA"/>
</dbReference>
<gene>
    <name evidence="5" type="ORF">NX784_00055</name>
</gene>
<dbReference type="Proteomes" id="UP001204151">
    <property type="component" value="Unassembled WGS sequence"/>
</dbReference>
<dbReference type="InterPro" id="IPR006035">
    <property type="entry name" value="Ureohydrolase"/>
</dbReference>
<protein>
    <submittedName>
        <fullName evidence="5">Arginase family protein</fullName>
    </submittedName>
</protein>
<dbReference type="PANTHER" id="PTHR43782">
    <property type="entry name" value="ARGINASE"/>
    <property type="match status" value="1"/>
</dbReference>
<dbReference type="Pfam" id="PF00491">
    <property type="entry name" value="Arginase"/>
    <property type="match status" value="1"/>
</dbReference>
<proteinExistence type="inferred from homology"/>
<name>A0ABT1ZJ92_9BURK</name>
<keyword evidence="3" id="KW-0464">Manganese</keyword>
<evidence type="ECO:0000313" key="5">
    <source>
        <dbReference type="EMBL" id="MCS0579973.1"/>
    </source>
</evidence>
<evidence type="ECO:0000313" key="6">
    <source>
        <dbReference type="Proteomes" id="UP001204151"/>
    </source>
</evidence>
<evidence type="ECO:0000256" key="2">
    <source>
        <dbReference type="ARBA" id="ARBA00022801"/>
    </source>
</evidence>
<sequence>MSGRIVQVIAAPSNLGLRPLRPGHEPGTWRAPDALFDAGLLDAVGAGAPIVMARPAWKPGPDPGTRLRNGIAMRAFNLALADHVDATCARAAFTLVVGGDCSILLGALAGARRHGPLALVHADGHSDFRHPGNYDPATTLGAVAGMDLALATGRGEALMTDWPGVPTPLVHDRHVVQIGEREGRDPDFAWPDVNDTAIERIDVFAANEMGAHAVLARARRTLDAASHHRFWVHLDVDVLDAAVMPAVDSPGSPGIAPDDLVLVLSGLLPDPRCAGMTVTVFDPDLDPDGRYARLLVGLLGRLSFR</sequence>
<evidence type="ECO:0000256" key="4">
    <source>
        <dbReference type="PROSITE-ProRule" id="PRU00742"/>
    </source>
</evidence>
<dbReference type="Gene3D" id="3.40.800.10">
    <property type="entry name" value="Ureohydrolase domain"/>
    <property type="match status" value="1"/>
</dbReference>
<accession>A0ABT1ZJ92</accession>
<keyword evidence="6" id="KW-1185">Reference proteome</keyword>
<keyword evidence="1" id="KW-0479">Metal-binding</keyword>
<evidence type="ECO:0000256" key="3">
    <source>
        <dbReference type="ARBA" id="ARBA00023211"/>
    </source>
</evidence>
<dbReference type="SUPFAM" id="SSF52768">
    <property type="entry name" value="Arginase/deacetylase"/>
    <property type="match status" value="1"/>
</dbReference>
<dbReference type="PANTHER" id="PTHR43782:SF3">
    <property type="entry name" value="ARGINASE"/>
    <property type="match status" value="1"/>
</dbReference>
<dbReference type="PROSITE" id="PS51409">
    <property type="entry name" value="ARGINASE_2"/>
    <property type="match status" value="1"/>
</dbReference>
<dbReference type="RefSeq" id="WP_258814625.1">
    <property type="nucleotide sequence ID" value="NZ_JANUGW010000001.1"/>
</dbReference>
<comment type="similarity">
    <text evidence="4">Belongs to the arginase family.</text>
</comment>